<organism evidence="3 4">
    <name type="scientific">Cupriavidus respiraculi</name>
    <dbReference type="NCBI Taxonomy" id="195930"/>
    <lineage>
        <taxon>Bacteria</taxon>
        <taxon>Pseudomonadati</taxon>
        <taxon>Pseudomonadota</taxon>
        <taxon>Betaproteobacteria</taxon>
        <taxon>Burkholderiales</taxon>
        <taxon>Burkholderiaceae</taxon>
        <taxon>Cupriavidus</taxon>
    </lineage>
</organism>
<feature type="transmembrane region" description="Helical" evidence="1">
    <location>
        <begin position="6"/>
        <end position="27"/>
    </location>
</feature>
<dbReference type="InterPro" id="IPR036938">
    <property type="entry name" value="PAP2/HPO_sf"/>
</dbReference>
<evidence type="ECO:0000313" key="3">
    <source>
        <dbReference type="EMBL" id="CAG9169408.1"/>
    </source>
</evidence>
<evidence type="ECO:0000259" key="2">
    <source>
        <dbReference type="Pfam" id="PF01569"/>
    </source>
</evidence>
<feature type="transmembrane region" description="Helical" evidence="1">
    <location>
        <begin position="128"/>
        <end position="145"/>
    </location>
</feature>
<feature type="transmembrane region" description="Helical" evidence="1">
    <location>
        <begin position="39"/>
        <end position="57"/>
    </location>
</feature>
<keyword evidence="1" id="KW-0812">Transmembrane</keyword>
<protein>
    <recommendedName>
        <fullName evidence="2">Phosphatidic acid phosphatase type 2/haloperoxidase domain-containing protein</fullName>
    </recommendedName>
</protein>
<sequence>MSHWQFLSRFGETTLLLPCAVMLYAWLRHSRETAAARQWLCAFGLVAGLTVLSKLAYMGWGVGLPAVDFTGFSGHSVMAAAVLPVVLHRLAPKRPAWTALAAAAAGVVLAVAVSVSRLVLGVHSPSEVAGGLALGLGASVWCIALSHARARRATPPVAVALVLAFVVGLPASGASAPTHRWLEQIAVYLSARDKPFGRVYRDGAHAAALSARVMVGDGGGKRATAAHARLP</sequence>
<evidence type="ECO:0000313" key="4">
    <source>
        <dbReference type="Proteomes" id="UP000721236"/>
    </source>
</evidence>
<feature type="domain" description="Phosphatidic acid phosphatase type 2/haloperoxidase" evidence="2">
    <location>
        <begin position="72"/>
        <end position="149"/>
    </location>
</feature>
<keyword evidence="1" id="KW-1133">Transmembrane helix</keyword>
<dbReference type="Proteomes" id="UP000721236">
    <property type="component" value="Unassembled WGS sequence"/>
</dbReference>
<dbReference type="InterPro" id="IPR000326">
    <property type="entry name" value="PAP2/HPO"/>
</dbReference>
<comment type="caution">
    <text evidence="3">The sequence shown here is derived from an EMBL/GenBank/DDBJ whole genome shotgun (WGS) entry which is preliminary data.</text>
</comment>
<dbReference type="SUPFAM" id="SSF48317">
    <property type="entry name" value="Acid phosphatase/Vanadium-dependent haloperoxidase"/>
    <property type="match status" value="1"/>
</dbReference>
<keyword evidence="1" id="KW-0472">Membrane</keyword>
<dbReference type="Gene3D" id="1.20.144.10">
    <property type="entry name" value="Phosphatidic acid phosphatase type 2/haloperoxidase"/>
    <property type="match status" value="1"/>
</dbReference>
<evidence type="ECO:0000256" key="1">
    <source>
        <dbReference type="SAM" id="Phobius"/>
    </source>
</evidence>
<gene>
    <name evidence="3" type="ORF">LMG21510_01414</name>
</gene>
<dbReference type="EMBL" id="CAJZAH010000001">
    <property type="protein sequence ID" value="CAG9169408.1"/>
    <property type="molecule type" value="Genomic_DNA"/>
</dbReference>
<keyword evidence="4" id="KW-1185">Reference proteome</keyword>
<feature type="transmembrane region" description="Helical" evidence="1">
    <location>
        <begin position="157"/>
        <end position="176"/>
    </location>
</feature>
<dbReference type="Pfam" id="PF01569">
    <property type="entry name" value="PAP2"/>
    <property type="match status" value="1"/>
</dbReference>
<accession>A0ABN7Y7Q8</accession>
<feature type="transmembrane region" description="Helical" evidence="1">
    <location>
        <begin position="99"/>
        <end position="122"/>
    </location>
</feature>
<feature type="transmembrane region" description="Helical" evidence="1">
    <location>
        <begin position="69"/>
        <end position="87"/>
    </location>
</feature>
<proteinExistence type="predicted"/>
<name>A0ABN7Y7Q8_9BURK</name>
<dbReference type="RefSeq" id="WP_222209084.1">
    <property type="nucleotide sequence ID" value="NZ_CAJZAH010000001.1"/>
</dbReference>
<reference evidence="3 4" key="1">
    <citation type="submission" date="2021-08" db="EMBL/GenBank/DDBJ databases">
        <authorList>
            <person name="Peeters C."/>
        </authorList>
    </citation>
    <scope>NUCLEOTIDE SEQUENCE [LARGE SCALE GENOMIC DNA]</scope>
    <source>
        <strain evidence="3 4">LMG 21510</strain>
    </source>
</reference>